<dbReference type="GO" id="GO:0018479">
    <property type="term" value="F:benzaldehyde dehydrogenase (NAD+) activity"/>
    <property type="evidence" value="ECO:0007669"/>
    <property type="project" value="UniProtKB-EC"/>
</dbReference>
<dbReference type="Proteomes" id="UP000494365">
    <property type="component" value="Unassembled WGS sequence"/>
</dbReference>
<evidence type="ECO:0000256" key="2">
    <source>
        <dbReference type="ARBA" id="ARBA00023027"/>
    </source>
</evidence>
<name>A0A6S7BRZ6_9BURK</name>
<reference evidence="4 5" key="1">
    <citation type="submission" date="2020-04" db="EMBL/GenBank/DDBJ databases">
        <authorList>
            <person name="De Canck E."/>
        </authorList>
    </citation>
    <scope>NUCLEOTIDE SEQUENCE [LARGE SCALE GENOMIC DNA]</scope>
    <source>
        <strain evidence="4 5">LMG 28614</strain>
    </source>
</reference>
<keyword evidence="2" id="KW-0520">NAD</keyword>
<dbReference type="Pfam" id="PF00171">
    <property type="entry name" value="Aldedh"/>
    <property type="match status" value="1"/>
</dbReference>
<dbReference type="AlphaFoldDB" id="A0A6S7BRZ6"/>
<feature type="domain" description="Aldehyde dehydrogenase" evidence="3">
    <location>
        <begin position="6"/>
        <end position="184"/>
    </location>
</feature>
<dbReference type="InterPro" id="IPR015590">
    <property type="entry name" value="Aldehyde_DH_dom"/>
</dbReference>
<comment type="similarity">
    <text evidence="1">Belongs to the aldehyde dehydrogenase family.</text>
</comment>
<accession>A0A6S7BRZ6</accession>
<dbReference type="Gene3D" id="3.40.309.10">
    <property type="entry name" value="Aldehyde Dehydrogenase, Chain A, domain 2"/>
    <property type="match status" value="1"/>
</dbReference>
<dbReference type="EC" id="1.2.1.28" evidence="4"/>
<protein>
    <submittedName>
        <fullName evidence="4">Benzaldehyde dehydrogenase [NAD(+)]</fullName>
        <ecNumber evidence="4">1.2.1.28</ecNumber>
    </submittedName>
</protein>
<evidence type="ECO:0000313" key="5">
    <source>
        <dbReference type="Proteomes" id="UP000494365"/>
    </source>
</evidence>
<organism evidence="4 5">
    <name type="scientific">Paraburkholderia ultramafica</name>
    <dbReference type="NCBI Taxonomy" id="1544867"/>
    <lineage>
        <taxon>Bacteria</taxon>
        <taxon>Pseudomonadati</taxon>
        <taxon>Pseudomonadota</taxon>
        <taxon>Betaproteobacteria</taxon>
        <taxon>Burkholderiales</taxon>
        <taxon>Burkholderiaceae</taxon>
        <taxon>Paraburkholderia</taxon>
    </lineage>
</organism>
<evidence type="ECO:0000256" key="1">
    <source>
        <dbReference type="ARBA" id="ARBA00009986"/>
    </source>
</evidence>
<evidence type="ECO:0000313" key="4">
    <source>
        <dbReference type="EMBL" id="CAB3800498.1"/>
    </source>
</evidence>
<keyword evidence="4" id="KW-0560">Oxidoreductase</keyword>
<keyword evidence="5" id="KW-1185">Reference proteome</keyword>
<dbReference type="InterPro" id="IPR016163">
    <property type="entry name" value="Ald_DH_C"/>
</dbReference>
<sequence length="233" mass="25651">MQTGWHLVRRSLANVYALKLAERAQKLLVGNPYKEHVHFGPLTNQKQRNRIDDIVMKTLASGATLVAGGRFEKLFYQPTILTHVTADMPAFMEDIFGLVAPVTVFADDVEAVALVNASDCGLAAAVHTRSLSRGFALSSQIRAEMVHLNDQMVNNEFHVPVGGMGSAGNGGPANVHEFTQTQWISALDKPMAYPFSTMEYSKPWPVCDRLRPRTSVTIGKASSISPLRRNRMT</sequence>
<dbReference type="InterPro" id="IPR016161">
    <property type="entry name" value="Ald_DH/histidinol_DH"/>
</dbReference>
<dbReference type="PANTHER" id="PTHR42986:SF1">
    <property type="entry name" value="BENZALDEHYDE DEHYDROGENASE YFMT"/>
    <property type="match status" value="1"/>
</dbReference>
<dbReference type="EMBL" id="CADIKK010000028">
    <property type="protein sequence ID" value="CAB3800498.1"/>
    <property type="molecule type" value="Genomic_DNA"/>
</dbReference>
<dbReference type="PANTHER" id="PTHR42986">
    <property type="entry name" value="BENZALDEHYDE DEHYDROGENASE YFMT"/>
    <property type="match status" value="1"/>
</dbReference>
<evidence type="ECO:0000259" key="3">
    <source>
        <dbReference type="Pfam" id="PF00171"/>
    </source>
</evidence>
<dbReference type="SUPFAM" id="SSF53720">
    <property type="entry name" value="ALDH-like"/>
    <property type="match status" value="1"/>
</dbReference>
<proteinExistence type="inferred from homology"/>
<gene>
    <name evidence="4" type="primary">xylC_1</name>
    <name evidence="4" type="ORF">LMG28614_05193</name>
</gene>